<dbReference type="Gene3D" id="2.50.20.10">
    <property type="entry name" value="Lipoprotein localisation LolA/LolB/LppX"/>
    <property type="match status" value="1"/>
</dbReference>
<comment type="subunit">
    <text evidence="3 13">Monomer.</text>
</comment>
<evidence type="ECO:0000256" key="10">
    <source>
        <dbReference type="ARBA" id="ARBA00023186"/>
    </source>
</evidence>
<dbReference type="PROSITE" id="PS51257">
    <property type="entry name" value="PROKAR_LIPOPROTEIN"/>
    <property type="match status" value="1"/>
</dbReference>
<organism evidence="15 16">
    <name type="scientific">Oleiagrimonas citrea</name>
    <dbReference type="NCBI Taxonomy" id="1665687"/>
    <lineage>
        <taxon>Bacteria</taxon>
        <taxon>Pseudomonadati</taxon>
        <taxon>Pseudomonadota</taxon>
        <taxon>Gammaproteobacteria</taxon>
        <taxon>Lysobacterales</taxon>
        <taxon>Rhodanobacteraceae</taxon>
        <taxon>Oleiagrimonas</taxon>
    </lineage>
</organism>
<dbReference type="EMBL" id="JAAZQD010000004">
    <property type="protein sequence ID" value="NKZ39740.1"/>
    <property type="molecule type" value="Genomic_DNA"/>
</dbReference>
<dbReference type="GO" id="GO:0044874">
    <property type="term" value="P:lipoprotein localization to outer membrane"/>
    <property type="evidence" value="ECO:0007669"/>
    <property type="project" value="UniProtKB-UniRule"/>
</dbReference>
<dbReference type="SUPFAM" id="SSF89392">
    <property type="entry name" value="Prokaryotic lipoproteins and lipoprotein localization factors"/>
    <property type="match status" value="1"/>
</dbReference>
<keyword evidence="8 13" id="KW-0472">Membrane</keyword>
<dbReference type="RefSeq" id="WP_113063530.1">
    <property type="nucleotide sequence ID" value="NZ_JAAZQD010000004.1"/>
</dbReference>
<dbReference type="NCBIfam" id="TIGR00548">
    <property type="entry name" value="lolB"/>
    <property type="match status" value="1"/>
</dbReference>
<dbReference type="HAMAP" id="MF_00233">
    <property type="entry name" value="LolB"/>
    <property type="match status" value="1"/>
</dbReference>
<keyword evidence="7 13" id="KW-0653">Protein transport</keyword>
<keyword evidence="12 13" id="KW-0449">Lipoprotein</keyword>
<feature type="signal peptide" evidence="14">
    <location>
        <begin position="1"/>
        <end position="16"/>
    </location>
</feature>
<dbReference type="InterPro" id="IPR004565">
    <property type="entry name" value="OM_lipoprot_LolB"/>
</dbReference>
<dbReference type="GO" id="GO:0009279">
    <property type="term" value="C:cell outer membrane"/>
    <property type="evidence" value="ECO:0007669"/>
    <property type="project" value="UniProtKB-SubCell"/>
</dbReference>
<protein>
    <recommendedName>
        <fullName evidence="4 13">Outer-membrane lipoprotein LolB</fullName>
    </recommendedName>
</protein>
<evidence type="ECO:0000256" key="7">
    <source>
        <dbReference type="ARBA" id="ARBA00022927"/>
    </source>
</evidence>
<keyword evidence="10 13" id="KW-0143">Chaperone</keyword>
<comment type="subcellular location">
    <subcellularLocation>
        <location evidence="1 13">Cell outer membrane</location>
        <topology evidence="1 13">Lipid-anchor</topology>
    </subcellularLocation>
</comment>
<keyword evidence="9 13" id="KW-0564">Palmitate</keyword>
<name>A0A846ZQ82_9GAMM</name>
<evidence type="ECO:0000256" key="14">
    <source>
        <dbReference type="SAM" id="SignalP"/>
    </source>
</evidence>
<dbReference type="CDD" id="cd16326">
    <property type="entry name" value="LolB"/>
    <property type="match status" value="1"/>
</dbReference>
<dbReference type="GO" id="GO:0015031">
    <property type="term" value="P:protein transport"/>
    <property type="evidence" value="ECO:0007669"/>
    <property type="project" value="UniProtKB-KW"/>
</dbReference>
<evidence type="ECO:0000256" key="3">
    <source>
        <dbReference type="ARBA" id="ARBA00011245"/>
    </source>
</evidence>
<keyword evidence="5 13" id="KW-0813">Transport</keyword>
<evidence type="ECO:0000313" key="16">
    <source>
        <dbReference type="Proteomes" id="UP000541636"/>
    </source>
</evidence>
<sequence>MNIRHLLLGAAILALAACAPVRIKGDHAMLGAQQAREAKLSARNHWTIQARLAVTDGKHGGSGSLTWTQNGDRYDFTLRAPVTGRSFRLRGGPDGAELDGLDQGTLYGVDAEHLLARALGWRVPLQQLRYWVKGLRAPGGKAKLRFGENHLPSLLQQNGWNVEYRDWFAGSDPSVPRKVFASMGNYRVRVSIQRWSWFKR</sequence>
<reference evidence="15 16" key="1">
    <citation type="journal article" date="2017" name="Int. J. Syst. Evol. Microbiol.">
        <title>Oleiagrimonas citrea sp. nov., a marine bacterium isolated from tidal flat sediment and emended description of the genus Oleiagrimonas Fang et al. 2015 and Oleiagrimonas soli.</title>
        <authorList>
            <person name="Yang S.H."/>
            <person name="Seo H.S."/>
            <person name="Seong C.N."/>
            <person name="Kwon K.K."/>
        </authorList>
    </citation>
    <scope>NUCLEOTIDE SEQUENCE [LARGE SCALE GENOMIC DNA]</scope>
    <source>
        <strain evidence="15 16">MEBiC09124</strain>
    </source>
</reference>
<keyword evidence="11 13" id="KW-0998">Cell outer membrane</keyword>
<feature type="chain" id="PRO_5032962690" description="Outer-membrane lipoprotein LolB" evidence="14">
    <location>
        <begin position="17"/>
        <end position="200"/>
    </location>
</feature>
<dbReference type="AlphaFoldDB" id="A0A846ZQ82"/>
<evidence type="ECO:0000256" key="13">
    <source>
        <dbReference type="HAMAP-Rule" id="MF_00233"/>
    </source>
</evidence>
<keyword evidence="6 13" id="KW-0732">Signal</keyword>
<comment type="similarity">
    <text evidence="2 13">Belongs to the LolB family.</text>
</comment>
<evidence type="ECO:0000256" key="8">
    <source>
        <dbReference type="ARBA" id="ARBA00023136"/>
    </source>
</evidence>
<evidence type="ECO:0000256" key="2">
    <source>
        <dbReference type="ARBA" id="ARBA00009696"/>
    </source>
</evidence>
<evidence type="ECO:0000256" key="5">
    <source>
        <dbReference type="ARBA" id="ARBA00022448"/>
    </source>
</evidence>
<evidence type="ECO:0000313" key="15">
    <source>
        <dbReference type="EMBL" id="NKZ39740.1"/>
    </source>
</evidence>
<comment type="caution">
    <text evidence="15">The sequence shown here is derived from an EMBL/GenBank/DDBJ whole genome shotgun (WGS) entry which is preliminary data.</text>
</comment>
<comment type="function">
    <text evidence="13">Plays a critical role in the incorporation of lipoproteins in the outer membrane after they are released by the LolA protein.</text>
</comment>
<proteinExistence type="inferred from homology"/>
<dbReference type="Pfam" id="PF03550">
    <property type="entry name" value="LolB"/>
    <property type="match status" value="1"/>
</dbReference>
<evidence type="ECO:0000256" key="4">
    <source>
        <dbReference type="ARBA" id="ARBA00016202"/>
    </source>
</evidence>
<dbReference type="Proteomes" id="UP000541636">
    <property type="component" value="Unassembled WGS sequence"/>
</dbReference>
<evidence type="ECO:0000256" key="1">
    <source>
        <dbReference type="ARBA" id="ARBA00004459"/>
    </source>
</evidence>
<evidence type="ECO:0000256" key="11">
    <source>
        <dbReference type="ARBA" id="ARBA00023237"/>
    </source>
</evidence>
<dbReference type="InterPro" id="IPR029046">
    <property type="entry name" value="LolA/LolB/LppX"/>
</dbReference>
<evidence type="ECO:0000256" key="9">
    <source>
        <dbReference type="ARBA" id="ARBA00023139"/>
    </source>
</evidence>
<evidence type="ECO:0000256" key="6">
    <source>
        <dbReference type="ARBA" id="ARBA00022729"/>
    </source>
</evidence>
<gene>
    <name evidence="13 15" type="primary">lolB</name>
    <name evidence="15" type="ORF">HF690_12340</name>
</gene>
<evidence type="ECO:0000256" key="12">
    <source>
        <dbReference type="ARBA" id="ARBA00023288"/>
    </source>
</evidence>
<accession>A0A846ZQ82</accession>
<keyword evidence="16" id="KW-1185">Reference proteome</keyword>